<protein>
    <recommendedName>
        <fullName evidence="4">Porin</fullName>
    </recommendedName>
</protein>
<dbReference type="Proteomes" id="UP000529637">
    <property type="component" value="Unassembled WGS sequence"/>
</dbReference>
<keyword evidence="1" id="KW-0732">Signal</keyword>
<name>A0A7Y6NS29_9BURK</name>
<feature type="chain" id="PRO_5031535521" description="Porin" evidence="1">
    <location>
        <begin position="21"/>
        <end position="426"/>
    </location>
</feature>
<sequence>MLRTTAALGALTLATTVALAAEPAPAPGGADADALDLADNTKEVAAKPQRSWRVFGEAGVSRSWEPGHESGTEGGRLSLDLRYDGTLAPGLRAVFSDRLDLGRSSVPPRKTNINTLREAYLSWQVRPDVVADLGRVNLRYGAALGYNPTDFFRFGAQRSIVTRDPVSLRENRQGTFVLQGQKLWSDGSLSAVYSPYLSDKPNDSTFAIDAGSTNFRNRWLLAGSYKLGSQFSPQVLLHGGDDQPVQVGLNLSSVVNSSTVAFFEYAAGRSRSLIDEVQDDRAHKHLQQRAAAGLTYTTSFNLSLTAEAEYNSAAPRRGQWRAYRGAGPFNALALLGTSQRDQELPVRRALFVYANWRDLGMRNFDVSGFVRQEWETHSREMWTEARYHWGSNEVALQYLHYGGNSRSVFGSVPEGRRVELLYRRFL</sequence>
<proteinExistence type="predicted"/>
<dbReference type="AlphaFoldDB" id="A0A7Y6NS29"/>
<evidence type="ECO:0008006" key="4">
    <source>
        <dbReference type="Google" id="ProtNLM"/>
    </source>
</evidence>
<keyword evidence="3" id="KW-1185">Reference proteome</keyword>
<comment type="caution">
    <text evidence="2">The sequence shown here is derived from an EMBL/GenBank/DDBJ whole genome shotgun (WGS) entry which is preliminary data.</text>
</comment>
<gene>
    <name evidence="2" type="ORF">HQN59_21445</name>
</gene>
<dbReference type="EMBL" id="JABWMJ010000012">
    <property type="protein sequence ID" value="NUZ08322.1"/>
    <property type="molecule type" value="Genomic_DNA"/>
</dbReference>
<organism evidence="2 3">
    <name type="scientific">Piscinibacter koreensis</name>
    <dbReference type="NCBI Taxonomy" id="2742824"/>
    <lineage>
        <taxon>Bacteria</taxon>
        <taxon>Pseudomonadati</taxon>
        <taxon>Pseudomonadota</taxon>
        <taxon>Betaproteobacteria</taxon>
        <taxon>Burkholderiales</taxon>
        <taxon>Sphaerotilaceae</taxon>
        <taxon>Piscinibacter</taxon>
    </lineage>
</organism>
<evidence type="ECO:0000313" key="3">
    <source>
        <dbReference type="Proteomes" id="UP000529637"/>
    </source>
</evidence>
<accession>A0A7Y6NS29</accession>
<dbReference type="RefSeq" id="WP_176071159.1">
    <property type="nucleotide sequence ID" value="NZ_JABWMJ010000012.1"/>
</dbReference>
<evidence type="ECO:0000313" key="2">
    <source>
        <dbReference type="EMBL" id="NUZ08322.1"/>
    </source>
</evidence>
<evidence type="ECO:0000256" key="1">
    <source>
        <dbReference type="SAM" id="SignalP"/>
    </source>
</evidence>
<reference evidence="2 3" key="1">
    <citation type="submission" date="2020-06" db="EMBL/GenBank/DDBJ databases">
        <title>Schlegella sp. ID0723 isolated from air conditioner.</title>
        <authorList>
            <person name="Kim D.Y."/>
            <person name="Kim D.-U."/>
        </authorList>
    </citation>
    <scope>NUCLEOTIDE SEQUENCE [LARGE SCALE GENOMIC DNA]</scope>
    <source>
        <strain evidence="2 3">ID0723</strain>
    </source>
</reference>
<feature type="signal peptide" evidence="1">
    <location>
        <begin position="1"/>
        <end position="20"/>
    </location>
</feature>